<organism evidence="1 2">
    <name type="scientific">Populus alba x Populus x berolinensis</name>
    <dbReference type="NCBI Taxonomy" id="444605"/>
    <lineage>
        <taxon>Eukaryota</taxon>
        <taxon>Viridiplantae</taxon>
        <taxon>Streptophyta</taxon>
        <taxon>Embryophyta</taxon>
        <taxon>Tracheophyta</taxon>
        <taxon>Spermatophyta</taxon>
        <taxon>Magnoliopsida</taxon>
        <taxon>eudicotyledons</taxon>
        <taxon>Gunneridae</taxon>
        <taxon>Pentapetalae</taxon>
        <taxon>rosids</taxon>
        <taxon>fabids</taxon>
        <taxon>Malpighiales</taxon>
        <taxon>Salicaceae</taxon>
        <taxon>Saliceae</taxon>
        <taxon>Populus</taxon>
    </lineage>
</organism>
<comment type="caution">
    <text evidence="1">The sequence shown here is derived from an EMBL/GenBank/DDBJ whole genome shotgun (WGS) entry which is preliminary data.</text>
</comment>
<keyword evidence="2" id="KW-1185">Reference proteome</keyword>
<protein>
    <submittedName>
        <fullName evidence="1">Uncharacterized protein</fullName>
    </submittedName>
</protein>
<dbReference type="Proteomes" id="UP001164929">
    <property type="component" value="Chromosome 2"/>
</dbReference>
<evidence type="ECO:0000313" key="1">
    <source>
        <dbReference type="EMBL" id="KAJ7006255.1"/>
    </source>
</evidence>
<evidence type="ECO:0000313" key="2">
    <source>
        <dbReference type="Proteomes" id="UP001164929"/>
    </source>
</evidence>
<dbReference type="EMBL" id="JAQIZT010000002">
    <property type="protein sequence ID" value="KAJ7006255.1"/>
    <property type="molecule type" value="Genomic_DNA"/>
</dbReference>
<accession>A0AAD6RC71</accession>
<gene>
    <name evidence="1" type="ORF">NC653_005572</name>
</gene>
<dbReference type="AlphaFoldDB" id="A0AAD6RC71"/>
<reference evidence="1" key="1">
    <citation type="journal article" date="2023" name="Mol. Ecol. Resour.">
        <title>Chromosome-level genome assembly of a triploid poplar Populus alba 'Berolinensis'.</title>
        <authorList>
            <person name="Chen S."/>
            <person name="Yu Y."/>
            <person name="Wang X."/>
            <person name="Wang S."/>
            <person name="Zhang T."/>
            <person name="Zhou Y."/>
            <person name="He R."/>
            <person name="Meng N."/>
            <person name="Wang Y."/>
            <person name="Liu W."/>
            <person name="Liu Z."/>
            <person name="Liu J."/>
            <person name="Guo Q."/>
            <person name="Huang H."/>
            <person name="Sederoff R.R."/>
            <person name="Wang G."/>
            <person name="Qu G."/>
            <person name="Chen S."/>
        </authorList>
    </citation>
    <scope>NUCLEOTIDE SEQUENCE</scope>
    <source>
        <strain evidence="1">SC-2020</strain>
    </source>
</reference>
<name>A0AAD6RC71_9ROSI</name>
<proteinExistence type="predicted"/>
<sequence length="55" mass="6342">MPQTASKQPPCLKNLIPLKTSVLFFDWFHLRGQRGAMRGLGCLTERSKLRRRGKD</sequence>